<keyword evidence="4" id="KW-0645">Protease</keyword>
<reference evidence="3 5" key="1">
    <citation type="submission" date="2016-06" db="EMBL/GenBank/DDBJ databases">
        <title>Complete genome sequence of Streptomyces griseochromogenes ATCC 14511, the Blasticidin S producer.</title>
        <authorList>
            <person name="Wu L."/>
        </authorList>
    </citation>
    <scope>NUCLEOTIDE SEQUENCE [LARGE SCALE GENOMIC DNA]</scope>
    <source>
        <strain evidence="3 5">ATCC 14511</strain>
    </source>
</reference>
<dbReference type="InterPro" id="IPR001466">
    <property type="entry name" value="Beta-lactam-related"/>
</dbReference>
<evidence type="ECO:0000259" key="2">
    <source>
        <dbReference type="Pfam" id="PF00144"/>
    </source>
</evidence>
<dbReference type="SUPFAM" id="SSF56601">
    <property type="entry name" value="beta-lactamase/transpeptidase-like"/>
    <property type="match status" value="1"/>
</dbReference>
<feature type="chain" id="PRO_5008519442" evidence="1">
    <location>
        <begin position="26"/>
        <end position="407"/>
    </location>
</feature>
<reference evidence="4 6" key="2">
    <citation type="submission" date="2021-03" db="EMBL/GenBank/DDBJ databases">
        <title>Genomic Encyclopedia of Type Strains, Phase IV (KMG-IV): sequencing the most valuable type-strain genomes for metagenomic binning, comparative biology and taxonomic classification.</title>
        <authorList>
            <person name="Goeker M."/>
        </authorList>
    </citation>
    <scope>NUCLEOTIDE SEQUENCE [LARGE SCALE GENOMIC DNA]</scope>
    <source>
        <strain evidence="4 6">DSM 40499</strain>
    </source>
</reference>
<evidence type="ECO:0000313" key="4">
    <source>
        <dbReference type="EMBL" id="MBP2047594.1"/>
    </source>
</evidence>
<dbReference type="PANTHER" id="PTHR46825">
    <property type="entry name" value="D-ALANYL-D-ALANINE-CARBOXYPEPTIDASE/ENDOPEPTIDASE AMPH"/>
    <property type="match status" value="1"/>
</dbReference>
<dbReference type="EMBL" id="CP016279">
    <property type="protein sequence ID" value="ANP52950.1"/>
    <property type="molecule type" value="Genomic_DNA"/>
</dbReference>
<protein>
    <submittedName>
        <fullName evidence="4">D-alanyl-D-alanine carboxypeptidase</fullName>
        <ecNumber evidence="4">3.4.16.4</ecNumber>
    </submittedName>
    <submittedName>
        <fullName evidence="3">Serine hydrolase</fullName>
    </submittedName>
</protein>
<dbReference type="Proteomes" id="UP000092659">
    <property type="component" value="Chromosome"/>
</dbReference>
<dbReference type="GO" id="GO:0009002">
    <property type="term" value="F:serine-type D-Ala-D-Ala carboxypeptidase activity"/>
    <property type="evidence" value="ECO:0007669"/>
    <property type="project" value="UniProtKB-EC"/>
</dbReference>
<keyword evidence="6" id="KW-1185">Reference proteome</keyword>
<dbReference type="EC" id="3.4.16.4" evidence="4"/>
<dbReference type="Proteomes" id="UP001519309">
    <property type="component" value="Unassembled WGS sequence"/>
</dbReference>
<dbReference type="RefSeq" id="WP_067309935.1">
    <property type="nucleotide sequence ID" value="NZ_CP016279.1"/>
</dbReference>
<dbReference type="KEGG" id="sgs:AVL59_28435"/>
<evidence type="ECO:0000256" key="1">
    <source>
        <dbReference type="SAM" id="SignalP"/>
    </source>
</evidence>
<evidence type="ECO:0000313" key="6">
    <source>
        <dbReference type="Proteomes" id="UP001519309"/>
    </source>
</evidence>
<evidence type="ECO:0000313" key="5">
    <source>
        <dbReference type="Proteomes" id="UP000092659"/>
    </source>
</evidence>
<keyword evidence="1" id="KW-0732">Signal</keyword>
<accession>A0A1B1B2B3</accession>
<proteinExistence type="predicted"/>
<dbReference type="OrthoDB" id="5177574at2"/>
<evidence type="ECO:0000313" key="3">
    <source>
        <dbReference type="EMBL" id="ANP52950.1"/>
    </source>
</evidence>
<dbReference type="PANTHER" id="PTHR46825:SF7">
    <property type="entry name" value="D-ALANYL-D-ALANINE CARBOXYPEPTIDASE"/>
    <property type="match status" value="1"/>
</dbReference>
<organism evidence="3 5">
    <name type="scientific">Streptomyces griseochromogenes</name>
    <dbReference type="NCBI Taxonomy" id="68214"/>
    <lineage>
        <taxon>Bacteria</taxon>
        <taxon>Bacillati</taxon>
        <taxon>Actinomycetota</taxon>
        <taxon>Actinomycetes</taxon>
        <taxon>Kitasatosporales</taxon>
        <taxon>Streptomycetaceae</taxon>
        <taxon>Streptomyces</taxon>
    </lineage>
</organism>
<dbReference type="Pfam" id="PF00144">
    <property type="entry name" value="Beta-lactamase"/>
    <property type="match status" value="1"/>
</dbReference>
<dbReference type="InterPro" id="IPR012338">
    <property type="entry name" value="Beta-lactam/transpept-like"/>
</dbReference>
<dbReference type="STRING" id="68214.AVL59_28435"/>
<feature type="signal peptide" evidence="1">
    <location>
        <begin position="1"/>
        <end position="25"/>
    </location>
</feature>
<sequence length="407" mass="43590">MTMRARTFGGVVLAGALLAAGSTAAAVVPHTPPRQHMAADSAYSAAELRRDVARVRQAGGGDVNVVARVDRPGGALQARSGTAAAGSAAPVPWGAEFRIASTTKTFVAVVVLQLAAEKRLSLDDTVEHWLPGTVSGHGNDGRRITVRDLLRQTSGLFNYTEDPGIQRLLQHPDANRYNDTPPAELVAIAMKHPPLFTPRPGGRPRWAYSNTNYLLAAMIAEKAGRTDWRELVEHRVIAGLGLRHTSIPGANPFLPEPHARVYLTTADGARLDITDHSFQHTADSGIVSTTADLDTFFRGLADGKLLPAAQWHEMRQTVRRTDDPEDIKEQPLGDYGLGLRTIPLSCAGSYYTHEGDGPGVYTRPAVTADGRRAVTVSITTTSAPADLPTLNRATNTLIDHALCGDTD</sequence>
<dbReference type="EMBL" id="JAGGLP010000001">
    <property type="protein sequence ID" value="MBP2047594.1"/>
    <property type="molecule type" value="Genomic_DNA"/>
</dbReference>
<dbReference type="InterPro" id="IPR050491">
    <property type="entry name" value="AmpC-like"/>
</dbReference>
<keyword evidence="4" id="KW-0121">Carboxypeptidase</keyword>
<keyword evidence="3" id="KW-0378">Hydrolase</keyword>
<dbReference type="Gene3D" id="3.40.710.10">
    <property type="entry name" value="DD-peptidase/beta-lactamase superfamily"/>
    <property type="match status" value="1"/>
</dbReference>
<dbReference type="AlphaFoldDB" id="A0A1B1B2B3"/>
<feature type="domain" description="Beta-lactamase-related" evidence="2">
    <location>
        <begin position="72"/>
        <end position="390"/>
    </location>
</feature>
<name>A0A1B1B2B3_9ACTN</name>
<gene>
    <name evidence="3" type="ORF">AVL59_28435</name>
    <name evidence="4" type="ORF">J2Z21_000516</name>
</gene>